<evidence type="ECO:0000256" key="5">
    <source>
        <dbReference type="ARBA" id="ARBA00022723"/>
    </source>
</evidence>
<keyword evidence="8" id="KW-0325">Glycoprotein</keyword>
<evidence type="ECO:0000313" key="11">
    <source>
        <dbReference type="EMBL" id="EDO41722.1"/>
    </source>
</evidence>
<feature type="non-terminal residue" evidence="11">
    <location>
        <position position="376"/>
    </location>
</feature>
<dbReference type="MEROPS" id="M14.016"/>
<dbReference type="InterPro" id="IPR057246">
    <property type="entry name" value="CARBOXYPEPT_ZN_1"/>
</dbReference>
<accession>A7S3G8</accession>
<reference evidence="11 12" key="1">
    <citation type="journal article" date="2007" name="Science">
        <title>Sea anemone genome reveals ancestral eumetazoan gene repertoire and genomic organization.</title>
        <authorList>
            <person name="Putnam N.H."/>
            <person name="Srivastava M."/>
            <person name="Hellsten U."/>
            <person name="Dirks B."/>
            <person name="Chapman J."/>
            <person name="Salamov A."/>
            <person name="Terry A."/>
            <person name="Shapiro H."/>
            <person name="Lindquist E."/>
            <person name="Kapitonov V.V."/>
            <person name="Jurka J."/>
            <person name="Genikhovich G."/>
            <person name="Grigoriev I.V."/>
            <person name="Lucas S.M."/>
            <person name="Steele R.E."/>
            <person name="Finnerty J.R."/>
            <person name="Technau U."/>
            <person name="Martindale M.Q."/>
            <person name="Rokhsar D.S."/>
        </authorList>
    </citation>
    <scope>NUCLEOTIDE SEQUENCE [LARGE SCALE GENOMIC DNA]</scope>
    <source>
        <strain evidence="12">CH2 X CH6</strain>
    </source>
</reference>
<organism evidence="11 12">
    <name type="scientific">Nematostella vectensis</name>
    <name type="common">Starlet sea anemone</name>
    <dbReference type="NCBI Taxonomy" id="45351"/>
    <lineage>
        <taxon>Eukaryota</taxon>
        <taxon>Metazoa</taxon>
        <taxon>Cnidaria</taxon>
        <taxon>Anthozoa</taxon>
        <taxon>Hexacorallia</taxon>
        <taxon>Actiniaria</taxon>
        <taxon>Edwardsiidae</taxon>
        <taxon>Nematostella</taxon>
    </lineage>
</organism>
<dbReference type="GO" id="GO:0006518">
    <property type="term" value="P:peptide metabolic process"/>
    <property type="evidence" value="ECO:0000318"/>
    <property type="project" value="GO_Central"/>
</dbReference>
<dbReference type="GO" id="GO:0016485">
    <property type="term" value="P:protein processing"/>
    <property type="evidence" value="ECO:0000318"/>
    <property type="project" value="GO_Central"/>
</dbReference>
<dbReference type="PhylomeDB" id="A7S3G8"/>
<comment type="similarity">
    <text evidence="2 9">Belongs to the peptidase M14 family.</text>
</comment>
<dbReference type="FunFam" id="2.60.40.1120:FF:000004">
    <property type="entry name" value="Carboxypeptidase E"/>
    <property type="match status" value="1"/>
</dbReference>
<dbReference type="PROSITE" id="PS52035">
    <property type="entry name" value="PEPTIDASE_M14"/>
    <property type="match status" value="1"/>
</dbReference>
<dbReference type="InParanoid" id="A7S3G8"/>
<evidence type="ECO:0000256" key="4">
    <source>
        <dbReference type="ARBA" id="ARBA00022670"/>
    </source>
</evidence>
<evidence type="ECO:0000256" key="2">
    <source>
        <dbReference type="ARBA" id="ARBA00005988"/>
    </source>
</evidence>
<dbReference type="InterPro" id="IPR008969">
    <property type="entry name" value="CarboxyPept-like_regulatory"/>
</dbReference>
<evidence type="ECO:0000313" key="12">
    <source>
        <dbReference type="Proteomes" id="UP000001593"/>
    </source>
</evidence>
<dbReference type="OrthoDB" id="10249045at2759"/>
<dbReference type="FunFam" id="3.40.630.10:FF:000020">
    <property type="entry name" value="Carboxypeptidase D"/>
    <property type="match status" value="1"/>
</dbReference>
<dbReference type="HOGENOM" id="CLU_006722_1_3_1"/>
<dbReference type="STRING" id="45351.A7S3G8"/>
<keyword evidence="5" id="KW-0479">Metal-binding</keyword>
<dbReference type="PANTHER" id="PTHR11532">
    <property type="entry name" value="PROTEASE M14 CARBOXYPEPTIDASE"/>
    <property type="match status" value="1"/>
</dbReference>
<dbReference type="GO" id="GO:0005615">
    <property type="term" value="C:extracellular space"/>
    <property type="evidence" value="ECO:0000318"/>
    <property type="project" value="GO_Central"/>
</dbReference>
<dbReference type="InterPro" id="IPR057247">
    <property type="entry name" value="CARBOXYPEPT_ZN_2"/>
</dbReference>
<dbReference type="KEGG" id="nve:5513584"/>
<sequence>FKHHNYDETLSFLKELHGQFPNITRLYSIGKSVEGRDLWVIALSSTPNKHEPGKPEFKYIANMHGNEVVGKEVLLTFAKYLCDNYKKDDEVTKALDTTRVHLLPSMNPDGYELAFKGDNRKNWIIGRSNSKNVDLNRNFPDQFFKSSTGEPQPETKAVMKWIKEVPFVLSANLHGGSLVANYPFDDSPSGKSEYSKSPDDDVFQSLAKAYSENHPTMHLDNPPWECPEVPPDHFNDGITNGAKWYSVSGGMQDYNYVHSNCFEITVEQGCKKFPAAEELPRYWKENKKSLLSFLDMVHIGVKGFVKDTQGVPIPGARISVEGHKKDIFTASDGDFWRLLNPGDYKVTAFADGFEDQTKTVTVNKGPATEVEFDLKK</sequence>
<dbReference type="AlphaFoldDB" id="A7S3G8"/>
<dbReference type="Pfam" id="PF13620">
    <property type="entry name" value="CarboxypepD_reg"/>
    <property type="match status" value="1"/>
</dbReference>
<dbReference type="SUPFAM" id="SSF53187">
    <property type="entry name" value="Zn-dependent exopeptidases"/>
    <property type="match status" value="1"/>
</dbReference>
<dbReference type="CDD" id="cd03858">
    <property type="entry name" value="M14_CP_N-E_like"/>
    <property type="match status" value="1"/>
</dbReference>
<dbReference type="InterPro" id="IPR050753">
    <property type="entry name" value="Peptidase_M14_domain"/>
</dbReference>
<keyword evidence="7" id="KW-0862">Zinc</keyword>
<evidence type="ECO:0000256" key="1">
    <source>
        <dbReference type="ARBA" id="ARBA00001947"/>
    </source>
</evidence>
<evidence type="ECO:0000256" key="6">
    <source>
        <dbReference type="ARBA" id="ARBA00022801"/>
    </source>
</evidence>
<dbReference type="Gene3D" id="2.60.40.1120">
    <property type="entry name" value="Carboxypeptidase-like, regulatory domain"/>
    <property type="match status" value="1"/>
</dbReference>
<dbReference type="SUPFAM" id="SSF49464">
    <property type="entry name" value="Carboxypeptidase regulatory domain-like"/>
    <property type="match status" value="1"/>
</dbReference>
<dbReference type="Gene3D" id="3.40.630.10">
    <property type="entry name" value="Zn peptidases"/>
    <property type="match status" value="1"/>
</dbReference>
<dbReference type="PRINTS" id="PR00765">
    <property type="entry name" value="CRBOXYPTASEA"/>
</dbReference>
<protein>
    <recommendedName>
        <fullName evidence="10">Peptidase M14 domain-containing protein</fullName>
    </recommendedName>
</protein>
<dbReference type="PROSITE" id="PS00133">
    <property type="entry name" value="CARBOXYPEPT_ZN_2"/>
    <property type="match status" value="1"/>
</dbReference>
<keyword evidence="3" id="KW-0121">Carboxypeptidase</keyword>
<evidence type="ECO:0000259" key="10">
    <source>
        <dbReference type="PROSITE" id="PS52035"/>
    </source>
</evidence>
<evidence type="ECO:0000256" key="7">
    <source>
        <dbReference type="ARBA" id="ARBA00022833"/>
    </source>
</evidence>
<evidence type="ECO:0000256" key="9">
    <source>
        <dbReference type="PROSITE-ProRule" id="PRU01379"/>
    </source>
</evidence>
<dbReference type="SMART" id="SM00631">
    <property type="entry name" value="Zn_pept"/>
    <property type="match status" value="1"/>
</dbReference>
<dbReference type="Proteomes" id="UP000001593">
    <property type="component" value="Unassembled WGS sequence"/>
</dbReference>
<dbReference type="InterPro" id="IPR000834">
    <property type="entry name" value="Peptidase_M14"/>
</dbReference>
<dbReference type="GO" id="GO:0004181">
    <property type="term" value="F:metallocarboxypeptidase activity"/>
    <property type="evidence" value="ECO:0000318"/>
    <property type="project" value="GO_Central"/>
</dbReference>
<name>A7S3G8_NEMVE</name>
<evidence type="ECO:0000256" key="8">
    <source>
        <dbReference type="ARBA" id="ARBA00023180"/>
    </source>
</evidence>
<feature type="non-terminal residue" evidence="11">
    <location>
        <position position="1"/>
    </location>
</feature>
<dbReference type="PANTHER" id="PTHR11532:SF73">
    <property type="entry name" value="CARBOXYPEPTIDASE D"/>
    <property type="match status" value="1"/>
</dbReference>
<dbReference type="CDD" id="cd11308">
    <property type="entry name" value="Peptidase_M14NE-CP-C_like"/>
    <property type="match status" value="1"/>
</dbReference>
<dbReference type="OMA" id="FEYHRYA"/>
<comment type="cofactor">
    <cofactor evidence="1">
        <name>Zn(2+)</name>
        <dbReference type="ChEBI" id="CHEBI:29105"/>
    </cofactor>
</comment>
<dbReference type="eggNOG" id="KOG2649">
    <property type="taxonomic scope" value="Eukaryota"/>
</dbReference>
<dbReference type="EMBL" id="DS469573">
    <property type="protein sequence ID" value="EDO41722.1"/>
    <property type="molecule type" value="Genomic_DNA"/>
</dbReference>
<dbReference type="GO" id="GO:0008270">
    <property type="term" value="F:zinc ion binding"/>
    <property type="evidence" value="ECO:0007669"/>
    <property type="project" value="InterPro"/>
</dbReference>
<gene>
    <name evidence="11" type="ORF">NEMVEDRAFT_v1g103135</name>
</gene>
<evidence type="ECO:0000256" key="3">
    <source>
        <dbReference type="ARBA" id="ARBA00022645"/>
    </source>
</evidence>
<proteinExistence type="inferred from homology"/>
<feature type="active site" description="Proton donor/acceptor" evidence="9">
    <location>
        <position position="267"/>
    </location>
</feature>
<dbReference type="Pfam" id="PF00246">
    <property type="entry name" value="Peptidase_M14"/>
    <property type="match status" value="1"/>
</dbReference>
<keyword evidence="12" id="KW-1185">Reference proteome</keyword>
<dbReference type="FunCoup" id="A7S3G8">
    <property type="interactions" value="69"/>
</dbReference>
<keyword evidence="6" id="KW-0378">Hydrolase</keyword>
<feature type="domain" description="Peptidase M14" evidence="10">
    <location>
        <begin position="2"/>
        <end position="297"/>
    </location>
</feature>
<dbReference type="PROSITE" id="PS00132">
    <property type="entry name" value="CARBOXYPEPT_ZN_1"/>
    <property type="match status" value="1"/>
</dbReference>
<keyword evidence="4" id="KW-0645">Protease</keyword>